<keyword evidence="7" id="KW-1185">Reference proteome</keyword>
<dbReference type="PANTHER" id="PTHR47506">
    <property type="entry name" value="TRANSCRIPTIONAL REGULATORY PROTEIN"/>
    <property type="match status" value="1"/>
</dbReference>
<evidence type="ECO:0000256" key="1">
    <source>
        <dbReference type="ARBA" id="ARBA00023015"/>
    </source>
</evidence>
<evidence type="ECO:0000256" key="4">
    <source>
        <dbReference type="PROSITE-ProRule" id="PRU00335"/>
    </source>
</evidence>
<dbReference type="InterPro" id="IPR036271">
    <property type="entry name" value="Tet_transcr_reg_TetR-rel_C_sf"/>
</dbReference>
<keyword evidence="1" id="KW-0805">Transcription regulation</keyword>
<feature type="domain" description="HTH tetR-type" evidence="5">
    <location>
        <begin position="12"/>
        <end position="72"/>
    </location>
</feature>
<protein>
    <submittedName>
        <fullName evidence="6">TetR/AcrR family transcriptional regulator</fullName>
    </submittedName>
</protein>
<dbReference type="InterPro" id="IPR009057">
    <property type="entry name" value="Homeodomain-like_sf"/>
</dbReference>
<dbReference type="PRINTS" id="PR00455">
    <property type="entry name" value="HTHTETR"/>
</dbReference>
<feature type="DNA-binding region" description="H-T-H motif" evidence="4">
    <location>
        <begin position="35"/>
        <end position="54"/>
    </location>
</feature>
<gene>
    <name evidence="6" type="ORF">KG103_16520</name>
</gene>
<keyword evidence="2 4" id="KW-0238">DNA-binding</keyword>
<evidence type="ECO:0000313" key="6">
    <source>
        <dbReference type="EMBL" id="QVI62000.1"/>
    </source>
</evidence>
<dbReference type="SUPFAM" id="SSF46689">
    <property type="entry name" value="Homeodomain-like"/>
    <property type="match status" value="1"/>
</dbReference>
<sequence>MVENPTGPRGPSPARARLLRTAADLFYAEGVHAVGVDRVITEAGVTRATFYRHFPGKEALVVAYLEAADRAVRAAVGEVPQEPGAAAGWLTGMTLHVADELCRPGFRGCPFINAAAEFPDPTSPVRRVVREHRDWLQGVATEALRRAGHPDPPEGGRRWTALRDGAMVSGYLDDAQAARATLRDAVEELVRAR</sequence>
<proteinExistence type="predicted"/>
<reference evidence="6 7" key="1">
    <citation type="submission" date="2021-05" db="EMBL/GenBank/DDBJ databases">
        <title>Novel species in genus Cellulomonas.</title>
        <authorList>
            <person name="Zhang G."/>
        </authorList>
    </citation>
    <scope>NUCLEOTIDE SEQUENCE [LARGE SCALE GENOMIC DNA]</scope>
    <source>
        <strain evidence="7">zg-ZUI222</strain>
    </source>
</reference>
<evidence type="ECO:0000256" key="3">
    <source>
        <dbReference type="ARBA" id="ARBA00023163"/>
    </source>
</evidence>
<dbReference type="PANTHER" id="PTHR47506:SF1">
    <property type="entry name" value="HTH-TYPE TRANSCRIPTIONAL REGULATOR YJDC"/>
    <property type="match status" value="1"/>
</dbReference>
<accession>A0ABX8D3H4</accession>
<keyword evidence="3" id="KW-0804">Transcription</keyword>
<dbReference type="Gene3D" id="1.10.357.10">
    <property type="entry name" value="Tetracycline Repressor, domain 2"/>
    <property type="match status" value="1"/>
</dbReference>
<dbReference type="EMBL" id="CP074405">
    <property type="protein sequence ID" value="QVI62000.1"/>
    <property type="molecule type" value="Genomic_DNA"/>
</dbReference>
<dbReference type="RefSeq" id="WP_207339569.1">
    <property type="nucleotide sequence ID" value="NZ_CP074405.1"/>
</dbReference>
<dbReference type="InterPro" id="IPR001647">
    <property type="entry name" value="HTH_TetR"/>
</dbReference>
<dbReference type="Pfam" id="PF00440">
    <property type="entry name" value="TetR_N"/>
    <property type="match status" value="1"/>
</dbReference>
<name>A0ABX8D3H4_9CELL</name>
<evidence type="ECO:0000256" key="2">
    <source>
        <dbReference type="ARBA" id="ARBA00023125"/>
    </source>
</evidence>
<dbReference type="Proteomes" id="UP000677804">
    <property type="component" value="Chromosome"/>
</dbReference>
<evidence type="ECO:0000313" key="7">
    <source>
        <dbReference type="Proteomes" id="UP000677804"/>
    </source>
</evidence>
<dbReference type="SUPFAM" id="SSF48498">
    <property type="entry name" value="Tetracyclin repressor-like, C-terminal domain"/>
    <property type="match status" value="1"/>
</dbReference>
<evidence type="ECO:0000259" key="5">
    <source>
        <dbReference type="PROSITE" id="PS50977"/>
    </source>
</evidence>
<dbReference type="PROSITE" id="PS50977">
    <property type="entry name" value="HTH_TETR_2"/>
    <property type="match status" value="1"/>
</dbReference>
<organism evidence="6 7">
    <name type="scientific">Cellulomonas wangleii</name>
    <dbReference type="NCBI Taxonomy" id="2816956"/>
    <lineage>
        <taxon>Bacteria</taxon>
        <taxon>Bacillati</taxon>
        <taxon>Actinomycetota</taxon>
        <taxon>Actinomycetes</taxon>
        <taxon>Micrococcales</taxon>
        <taxon>Cellulomonadaceae</taxon>
        <taxon>Cellulomonas</taxon>
    </lineage>
</organism>